<proteinExistence type="predicted"/>
<evidence type="ECO:0000256" key="1">
    <source>
        <dbReference type="SAM" id="SignalP"/>
    </source>
</evidence>
<evidence type="ECO:0000313" key="2">
    <source>
        <dbReference type="EMBL" id="THV60013.1"/>
    </source>
</evidence>
<keyword evidence="1" id="KW-0732">Signal</keyword>
<evidence type="ECO:0000313" key="3">
    <source>
        <dbReference type="Proteomes" id="UP000310406"/>
    </source>
</evidence>
<dbReference type="Pfam" id="PF12771">
    <property type="entry name" value="SusD-like_2"/>
    <property type="match status" value="2"/>
</dbReference>
<organism evidence="2 3">
    <name type="scientific">Flagellimonas alvinocaridis</name>
    <dbReference type="NCBI Taxonomy" id="2530200"/>
    <lineage>
        <taxon>Bacteria</taxon>
        <taxon>Pseudomonadati</taxon>
        <taxon>Bacteroidota</taxon>
        <taxon>Flavobacteriia</taxon>
        <taxon>Flavobacteriales</taxon>
        <taxon>Flavobacteriaceae</taxon>
        <taxon>Flagellimonas</taxon>
    </lineage>
</organism>
<accession>A0A4S8RN57</accession>
<dbReference type="SUPFAM" id="SSF48452">
    <property type="entry name" value="TPR-like"/>
    <property type="match status" value="1"/>
</dbReference>
<feature type="chain" id="PRO_5020647828" evidence="1">
    <location>
        <begin position="27"/>
        <end position="557"/>
    </location>
</feature>
<gene>
    <name evidence="2" type="ORF">EZV76_05480</name>
</gene>
<dbReference type="InterPro" id="IPR041662">
    <property type="entry name" value="SusD-like_2"/>
</dbReference>
<dbReference type="EMBL" id="SNTZ01000002">
    <property type="protein sequence ID" value="THV60013.1"/>
    <property type="molecule type" value="Genomic_DNA"/>
</dbReference>
<sequence>MKKAYKSLKKHFSRASVVLGAVLVFAACESTQLEILDSPNALQPSQADIDLFLNNIQLGTVFFFESDNTDNFNGVSELGAKVSRLLAMTAGNQYENVYVGQDMNEVWEDAYSDVLIDVRTMVPLAEEQGLYTHAAIGQILESYIAMTLVDYFGDVPYFTALKGAEDLNPAADSGQEIYAAVDALLTEAIANLNRDALAGPANDVFFGGDESSWLKLANTLKLKLYLQTRLVDGSVAGKINSLIASGNLMTDLEDSFFFQYSSVDANPDSRHPIFSDNFDQGKTDYQSNWFMSFMALDRSLPDPRIRYYFYRQQLDFSEADNQTKECVNEVIPAHYDAGEVFCTVGDGYWGRDHGDNDGIPPDDDLVTLHGPYPVGGPFDDNSASPQLSRDVGLEGAGISPIMMSYFTHFMLAESALTLGTTGSARTYLESGMRQSIEYVMDFGASLAGTSVFVPTPANVDDFVNEVLADYDAADNDGKLEIIIEQYFTALFGNGVEAYNTYRRTGYPNMQPTLQPNPGVFMRTFPYPDNLVNQNSSVSQHPISTQVFWDNNPASFID</sequence>
<name>A0A4S8RN57_9FLAO</name>
<reference evidence="2 3" key="1">
    <citation type="submission" date="2019-03" db="EMBL/GenBank/DDBJ databases">
        <title>Muricauda SCR12 sp.nov, a marine bacterium isolated from Pacific Ocean:the Okinawa trough.</title>
        <authorList>
            <person name="Liu L."/>
        </authorList>
    </citation>
    <scope>NUCLEOTIDE SEQUENCE [LARGE SCALE GENOMIC DNA]</scope>
    <source>
        <strain evidence="2 3">SCR12</strain>
    </source>
</reference>
<dbReference type="OrthoDB" id="725917at2"/>
<dbReference type="RefSeq" id="WP_136565610.1">
    <property type="nucleotide sequence ID" value="NZ_SNTZ01000002.1"/>
</dbReference>
<dbReference type="PROSITE" id="PS51257">
    <property type="entry name" value="PROKAR_LIPOPROTEIN"/>
    <property type="match status" value="1"/>
</dbReference>
<dbReference type="Gene3D" id="1.25.40.390">
    <property type="match status" value="1"/>
</dbReference>
<dbReference type="AlphaFoldDB" id="A0A4S8RN57"/>
<keyword evidence="3" id="KW-1185">Reference proteome</keyword>
<dbReference type="Proteomes" id="UP000310406">
    <property type="component" value="Unassembled WGS sequence"/>
</dbReference>
<keyword evidence="2" id="KW-0449">Lipoprotein</keyword>
<feature type="signal peptide" evidence="1">
    <location>
        <begin position="1"/>
        <end position="26"/>
    </location>
</feature>
<protein>
    <submittedName>
        <fullName evidence="2">SusD/RagB family nutrient-binding outer membrane lipoprotein</fullName>
    </submittedName>
</protein>
<dbReference type="InterPro" id="IPR011990">
    <property type="entry name" value="TPR-like_helical_dom_sf"/>
</dbReference>
<comment type="caution">
    <text evidence="2">The sequence shown here is derived from an EMBL/GenBank/DDBJ whole genome shotgun (WGS) entry which is preliminary data.</text>
</comment>